<sequence length="254" mass="28775">MAVYFDVSFPKGEVLDIKDTDINEGGTCRESPIFTGDMSKLRKLSIEQCETPESLDWLVDDVLASSCPTQLQIIRYGHGVPFSPVSFARLVALSAKSLQKLDIDPPGRETVRGWDNPPPFTNQSFPSLMSLTFAVVQMHSDSESVFTMNWCRRVVEVFPPAPKMTSLTIHFFASGPLQADRIAADQSFDWKQLSERTSELFPELKRFIIRVSYHKHFREGQRALSGALLKKRLEHFGNKLVIEWAGCRTVWTGF</sequence>
<name>A0AA39UVD6_9AGAR</name>
<dbReference type="Proteomes" id="UP001175228">
    <property type="component" value="Unassembled WGS sequence"/>
</dbReference>
<reference evidence="1" key="1">
    <citation type="submission" date="2023-06" db="EMBL/GenBank/DDBJ databases">
        <authorList>
            <consortium name="Lawrence Berkeley National Laboratory"/>
            <person name="Ahrendt S."/>
            <person name="Sahu N."/>
            <person name="Indic B."/>
            <person name="Wong-Bajracharya J."/>
            <person name="Merenyi Z."/>
            <person name="Ke H.-M."/>
            <person name="Monk M."/>
            <person name="Kocsube S."/>
            <person name="Drula E."/>
            <person name="Lipzen A."/>
            <person name="Balint B."/>
            <person name="Henrissat B."/>
            <person name="Andreopoulos B."/>
            <person name="Martin F.M."/>
            <person name="Harder C.B."/>
            <person name="Rigling D."/>
            <person name="Ford K.L."/>
            <person name="Foster G.D."/>
            <person name="Pangilinan J."/>
            <person name="Papanicolaou A."/>
            <person name="Barry K."/>
            <person name="LaButti K."/>
            <person name="Viragh M."/>
            <person name="Koriabine M."/>
            <person name="Yan M."/>
            <person name="Riley R."/>
            <person name="Champramary S."/>
            <person name="Plett K.L."/>
            <person name="Tsai I.J."/>
            <person name="Slot J."/>
            <person name="Sipos G."/>
            <person name="Plett J."/>
            <person name="Nagy L.G."/>
            <person name="Grigoriev I.V."/>
        </authorList>
    </citation>
    <scope>NUCLEOTIDE SEQUENCE</scope>
    <source>
        <strain evidence="1">HWK02</strain>
    </source>
</reference>
<organism evidence="1 2">
    <name type="scientific">Armillaria luteobubalina</name>
    <dbReference type="NCBI Taxonomy" id="153913"/>
    <lineage>
        <taxon>Eukaryota</taxon>
        <taxon>Fungi</taxon>
        <taxon>Dikarya</taxon>
        <taxon>Basidiomycota</taxon>
        <taxon>Agaricomycotina</taxon>
        <taxon>Agaricomycetes</taxon>
        <taxon>Agaricomycetidae</taxon>
        <taxon>Agaricales</taxon>
        <taxon>Marasmiineae</taxon>
        <taxon>Physalacriaceae</taxon>
        <taxon>Armillaria</taxon>
    </lineage>
</organism>
<gene>
    <name evidence="1" type="ORF">EDD18DRAFT_61482</name>
</gene>
<dbReference type="EMBL" id="JAUEPU010000010">
    <property type="protein sequence ID" value="KAK0499079.1"/>
    <property type="molecule type" value="Genomic_DNA"/>
</dbReference>
<keyword evidence="2" id="KW-1185">Reference proteome</keyword>
<evidence type="ECO:0000313" key="2">
    <source>
        <dbReference type="Proteomes" id="UP001175228"/>
    </source>
</evidence>
<dbReference type="AlphaFoldDB" id="A0AA39UVD6"/>
<proteinExistence type="predicted"/>
<comment type="caution">
    <text evidence="1">The sequence shown here is derived from an EMBL/GenBank/DDBJ whole genome shotgun (WGS) entry which is preliminary data.</text>
</comment>
<protein>
    <submittedName>
        <fullName evidence="1">Uncharacterized protein</fullName>
    </submittedName>
</protein>
<accession>A0AA39UVD6</accession>
<evidence type="ECO:0000313" key="1">
    <source>
        <dbReference type="EMBL" id="KAK0499079.1"/>
    </source>
</evidence>